<dbReference type="AlphaFoldDB" id="A0A0D7A092"/>
<feature type="compositionally biased region" description="Acidic residues" evidence="2">
    <location>
        <begin position="906"/>
        <end position="923"/>
    </location>
</feature>
<feature type="compositionally biased region" description="Acidic residues" evidence="2">
    <location>
        <begin position="939"/>
        <end position="950"/>
    </location>
</feature>
<evidence type="ECO:0000259" key="3">
    <source>
        <dbReference type="Pfam" id="PF03914"/>
    </source>
</evidence>
<dbReference type="InterPro" id="IPR040155">
    <property type="entry name" value="CEBPZ/Mak21-like"/>
</dbReference>
<sequence length="997" mass="108622">MATATSEGKGKEREIHPALTVTHTALSKSTSTHTIVHPSSQWYTEVEYPNDSPSGNPSSSASASLLKLAADLHAADIQLFSNSRSSSSSEQSFLTSIIHSGTLSDRLSALTLLVQSSPVHNTQALETLKSMASTGREDSLKALRCIVDWWVGGGVPDRKLRYFTSQPLHAVSATSPTAIQKQLLITWYFEDWLKKYFFSVLQILESHTSSPLPYMRTRALALLATLLTAKPEQEHNLLRLVVFKLGDPTKSICAKASHHVLQLLQTHPSMKSVVVREIMGLVFKNVAVTIATLNGGAATTTTASGAKHMRFDDPASVKAAPKVGQKSGGPAPKAGNAHVLYYASITLNQIVLTTQPADQAVARTLIDFYFEMFREVLGAVEREETTGMKEKKTGSSEEKSAEGDQLKVDRQGRVIDYSSKKKGKGLVASSSSVFAEPDEGDAKLISALLTGVNRALPFAKFGAGDVTNPMYKHMDMLFLITHKSTFNTSLQALVLIQQICATLMKEHPGQHVKDDAVRAIADRFYRVLYASLHDARLATSNKQALYLNLFIKAVREDINGSRVAAVVKRFIQTLISGGNGSTEFVAGGLVVLGQLFDTTPGLRGLVTRPPSETAKADKEASSADKSAASYDPLKRDPQYAHAETSPLWELLPLTTHYHPTIALHAGQLLRGESLSGSADLSLNTLSHFLDRFVYKNPKKIREEDGGGLLGAKSKGASLMQPAASGLDGIGVKLHRGEVSDVIRSDGGGVQVKMNEEAFLRRKKEDVPADQLFFYQYFTRKHERDKARVKGENEENDDDEDIPGDDGAEDENEGGSEGGDDDDSDARYMDLSGDEEEERTTGAGQATAKDQNEEGSDAEEQEIWTAMKATMPQEGEDADDDVDSDSEGSDGEDDDAVDSNFLRAMQDDDEDDGLAETSDNEDLTPFDGGLIEFDGSENAGGEDENEDEWGGVDDSFKKRKRSTQSDDKLRRKKLKSLPTFASYEDYAKMIEDGPEDDI</sequence>
<feature type="compositionally biased region" description="Acidic residues" evidence="2">
    <location>
        <begin position="873"/>
        <end position="896"/>
    </location>
</feature>
<evidence type="ECO:0000256" key="1">
    <source>
        <dbReference type="ARBA" id="ARBA00007797"/>
    </source>
</evidence>
<dbReference type="PANTHER" id="PTHR12048">
    <property type="entry name" value="CCAAT-BINDING FACTOR-RELATED"/>
    <property type="match status" value="1"/>
</dbReference>
<dbReference type="OrthoDB" id="28947at2759"/>
<proteinExistence type="inferred from homology"/>
<protein>
    <submittedName>
        <fullName evidence="4">CBF-domain-containing protein</fullName>
    </submittedName>
</protein>
<feature type="region of interest" description="Disordered" evidence="2">
    <location>
        <begin position="603"/>
        <end position="636"/>
    </location>
</feature>
<feature type="compositionally biased region" description="Acidic residues" evidence="2">
    <location>
        <begin position="793"/>
        <end position="823"/>
    </location>
</feature>
<gene>
    <name evidence="4" type="ORF">FISHEDRAFT_68166</name>
</gene>
<dbReference type="GO" id="GO:0005634">
    <property type="term" value="C:nucleus"/>
    <property type="evidence" value="ECO:0007669"/>
    <property type="project" value="UniProtKB-ARBA"/>
</dbReference>
<dbReference type="EMBL" id="KN882115">
    <property type="protein sequence ID" value="KIY43200.1"/>
    <property type="molecule type" value="Genomic_DNA"/>
</dbReference>
<reference evidence="4 5" key="1">
    <citation type="journal article" date="2015" name="Fungal Genet. Biol.">
        <title>Evolution of novel wood decay mechanisms in Agaricales revealed by the genome sequences of Fistulina hepatica and Cylindrobasidium torrendii.</title>
        <authorList>
            <person name="Floudas D."/>
            <person name="Held B.W."/>
            <person name="Riley R."/>
            <person name="Nagy L.G."/>
            <person name="Koehler G."/>
            <person name="Ransdell A.S."/>
            <person name="Younus H."/>
            <person name="Chow J."/>
            <person name="Chiniquy J."/>
            <person name="Lipzen A."/>
            <person name="Tritt A."/>
            <person name="Sun H."/>
            <person name="Haridas S."/>
            <person name="LaButti K."/>
            <person name="Ohm R.A."/>
            <person name="Kues U."/>
            <person name="Blanchette R.A."/>
            <person name="Grigoriev I.V."/>
            <person name="Minto R.E."/>
            <person name="Hibbett D.S."/>
        </authorList>
    </citation>
    <scope>NUCLEOTIDE SEQUENCE [LARGE SCALE GENOMIC DNA]</scope>
    <source>
        <strain evidence="4 5">ATCC 64428</strain>
    </source>
</reference>
<feature type="region of interest" description="Disordered" evidence="2">
    <location>
        <begin position="384"/>
        <end position="405"/>
    </location>
</feature>
<keyword evidence="5" id="KW-1185">Reference proteome</keyword>
<feature type="compositionally biased region" description="Acidic residues" evidence="2">
    <location>
        <begin position="852"/>
        <end position="861"/>
    </location>
</feature>
<accession>A0A0D7A092</accession>
<name>A0A0D7A092_9AGAR</name>
<feature type="compositionally biased region" description="Basic and acidic residues" evidence="2">
    <location>
        <begin position="783"/>
        <end position="792"/>
    </location>
</feature>
<evidence type="ECO:0000256" key="2">
    <source>
        <dbReference type="SAM" id="MobiDB-lite"/>
    </source>
</evidence>
<dbReference type="InterPro" id="IPR016024">
    <property type="entry name" value="ARM-type_fold"/>
</dbReference>
<evidence type="ECO:0000313" key="5">
    <source>
        <dbReference type="Proteomes" id="UP000054144"/>
    </source>
</evidence>
<dbReference type="SUPFAM" id="SSF48371">
    <property type="entry name" value="ARM repeat"/>
    <property type="match status" value="1"/>
</dbReference>
<comment type="similarity">
    <text evidence="1">Belongs to the CBF/MAK21 family.</text>
</comment>
<dbReference type="InterPro" id="IPR005612">
    <property type="entry name" value="CCAAT-binding_factor"/>
</dbReference>
<dbReference type="PANTHER" id="PTHR12048:SF0">
    <property type="entry name" value="CCAAT_ENHANCER-BINDING PROTEIN ZETA"/>
    <property type="match status" value="1"/>
</dbReference>
<evidence type="ECO:0000313" key="4">
    <source>
        <dbReference type="EMBL" id="KIY43200.1"/>
    </source>
</evidence>
<organism evidence="4 5">
    <name type="scientific">Fistulina hepatica ATCC 64428</name>
    <dbReference type="NCBI Taxonomy" id="1128425"/>
    <lineage>
        <taxon>Eukaryota</taxon>
        <taxon>Fungi</taxon>
        <taxon>Dikarya</taxon>
        <taxon>Basidiomycota</taxon>
        <taxon>Agaricomycotina</taxon>
        <taxon>Agaricomycetes</taxon>
        <taxon>Agaricomycetidae</taxon>
        <taxon>Agaricales</taxon>
        <taxon>Fistulinaceae</taxon>
        <taxon>Fistulina</taxon>
    </lineage>
</organism>
<feature type="region of interest" description="Disordered" evidence="2">
    <location>
        <begin position="783"/>
        <end position="968"/>
    </location>
</feature>
<feature type="domain" description="CCAAT-binding factor" evidence="3">
    <location>
        <begin position="489"/>
        <end position="665"/>
    </location>
</feature>
<dbReference type="Proteomes" id="UP000054144">
    <property type="component" value="Unassembled WGS sequence"/>
</dbReference>
<dbReference type="Pfam" id="PF03914">
    <property type="entry name" value="CBF"/>
    <property type="match status" value="1"/>
</dbReference>